<dbReference type="Gene3D" id="3.40.50.620">
    <property type="entry name" value="HUPs"/>
    <property type="match status" value="1"/>
</dbReference>
<dbReference type="GO" id="GO:1902600">
    <property type="term" value="P:proton transmembrane transport"/>
    <property type="evidence" value="ECO:0007669"/>
    <property type="project" value="InterPro"/>
</dbReference>
<accession>M7N110</accession>
<feature type="transmembrane region" description="Helical" evidence="8">
    <location>
        <begin position="17"/>
        <end position="35"/>
    </location>
</feature>
<comment type="subcellular location">
    <subcellularLocation>
        <location evidence="1">Membrane</location>
        <topology evidence="1">Multi-pass membrane protein</topology>
    </subcellularLocation>
</comment>
<keyword evidence="5 8" id="KW-1133">Transmembrane helix</keyword>
<protein>
    <submittedName>
        <fullName evidence="10">K(+)/H(+) antiporter</fullName>
    </submittedName>
</protein>
<feature type="transmembrane region" description="Helical" evidence="8">
    <location>
        <begin position="157"/>
        <end position="177"/>
    </location>
</feature>
<dbReference type="GO" id="GO:0016020">
    <property type="term" value="C:membrane"/>
    <property type="evidence" value="ECO:0007669"/>
    <property type="project" value="UniProtKB-SubCell"/>
</dbReference>
<dbReference type="Proteomes" id="UP000011910">
    <property type="component" value="Unassembled WGS sequence"/>
</dbReference>
<feature type="transmembrane region" description="Helical" evidence="8">
    <location>
        <begin position="189"/>
        <end position="211"/>
    </location>
</feature>
<organism evidence="10 11">
    <name type="scientific">Cesiribacter andamanensis AMV16</name>
    <dbReference type="NCBI Taxonomy" id="1279009"/>
    <lineage>
        <taxon>Bacteria</taxon>
        <taxon>Pseudomonadati</taxon>
        <taxon>Bacteroidota</taxon>
        <taxon>Cytophagia</taxon>
        <taxon>Cytophagales</taxon>
        <taxon>Cesiribacteraceae</taxon>
        <taxon>Cesiribacter</taxon>
    </lineage>
</organism>
<feature type="domain" description="Cation/H+ exchanger transmembrane" evidence="9">
    <location>
        <begin position="25"/>
        <end position="396"/>
    </location>
</feature>
<dbReference type="PANTHER" id="PTHR43562">
    <property type="entry name" value="NAPA-TYPE SODIUM/HYDROGEN ANTIPORTER"/>
    <property type="match status" value="1"/>
</dbReference>
<evidence type="ECO:0000259" key="9">
    <source>
        <dbReference type="Pfam" id="PF00999"/>
    </source>
</evidence>
<reference evidence="10 11" key="1">
    <citation type="journal article" date="2013" name="Genome Announc.">
        <title>Draft Genome Sequence of Cesiribacter andamanensis Strain AMV16T, Isolated from a Soil Sample from a Mud Volcano in the Andaman Islands, India.</title>
        <authorList>
            <person name="Shivaji S."/>
            <person name="Ara S."/>
            <person name="Begum Z."/>
            <person name="Srinivas T.N."/>
            <person name="Singh A."/>
            <person name="Kumar Pinnaka A."/>
        </authorList>
    </citation>
    <scope>NUCLEOTIDE SEQUENCE [LARGE SCALE GENOMIC DNA]</scope>
    <source>
        <strain evidence="10 11">AMV16</strain>
    </source>
</reference>
<comment type="caution">
    <text evidence="10">The sequence shown here is derived from an EMBL/GenBank/DDBJ whole genome shotgun (WGS) entry which is preliminary data.</text>
</comment>
<evidence type="ECO:0000256" key="5">
    <source>
        <dbReference type="ARBA" id="ARBA00022989"/>
    </source>
</evidence>
<feature type="transmembrane region" description="Helical" evidence="8">
    <location>
        <begin position="337"/>
        <end position="358"/>
    </location>
</feature>
<dbReference type="PANTHER" id="PTHR43562:SF4">
    <property type="entry name" value="NA(+)_H(+) ANTIPORTER NHAS5"/>
    <property type="match status" value="1"/>
</dbReference>
<feature type="transmembrane region" description="Helical" evidence="8">
    <location>
        <begin position="66"/>
        <end position="85"/>
    </location>
</feature>
<dbReference type="Pfam" id="PF00999">
    <property type="entry name" value="Na_H_Exchanger"/>
    <property type="match status" value="1"/>
</dbReference>
<evidence type="ECO:0000313" key="10">
    <source>
        <dbReference type="EMBL" id="EMR00896.1"/>
    </source>
</evidence>
<feature type="transmembrane region" description="Helical" evidence="8">
    <location>
        <begin position="304"/>
        <end position="325"/>
    </location>
</feature>
<dbReference type="InterPro" id="IPR006153">
    <property type="entry name" value="Cation/H_exchanger_TM"/>
</dbReference>
<feature type="transmembrane region" description="Helical" evidence="8">
    <location>
        <begin position="126"/>
        <end position="145"/>
    </location>
</feature>
<dbReference type="AlphaFoldDB" id="M7N110"/>
<dbReference type="RefSeq" id="WP_009197356.1">
    <property type="nucleotide sequence ID" value="NZ_AODQ01000170.1"/>
</dbReference>
<gene>
    <name evidence="10" type="primary">kefC_3</name>
    <name evidence="10" type="ORF">ADICEAN_03981</name>
</gene>
<feature type="transmembrane region" description="Helical" evidence="8">
    <location>
        <begin position="223"/>
        <end position="239"/>
    </location>
</feature>
<dbReference type="PATRIC" id="fig|1279009.4.peg.4023"/>
<proteinExistence type="predicted"/>
<name>M7N110_9BACT</name>
<evidence type="ECO:0000256" key="2">
    <source>
        <dbReference type="ARBA" id="ARBA00022448"/>
    </source>
</evidence>
<keyword evidence="6" id="KW-0406">Ion transport</keyword>
<dbReference type="eggNOG" id="COG0475">
    <property type="taxonomic scope" value="Bacteria"/>
</dbReference>
<evidence type="ECO:0000313" key="11">
    <source>
        <dbReference type="Proteomes" id="UP000011910"/>
    </source>
</evidence>
<evidence type="ECO:0000256" key="1">
    <source>
        <dbReference type="ARBA" id="ARBA00004141"/>
    </source>
</evidence>
<dbReference type="GO" id="GO:0015297">
    <property type="term" value="F:antiporter activity"/>
    <property type="evidence" value="ECO:0007669"/>
    <property type="project" value="UniProtKB-KW"/>
</dbReference>
<dbReference type="EMBL" id="AODQ01000170">
    <property type="protein sequence ID" value="EMR00896.1"/>
    <property type="molecule type" value="Genomic_DNA"/>
</dbReference>
<feature type="transmembrane region" description="Helical" evidence="8">
    <location>
        <begin position="378"/>
        <end position="397"/>
    </location>
</feature>
<evidence type="ECO:0000256" key="7">
    <source>
        <dbReference type="ARBA" id="ARBA00023136"/>
    </source>
</evidence>
<sequence length="714" mass="78643">MILLAEFDLSLPLKNPVLIFSVILFIILFAPLLLNKIRIPHLIGLIIAGAIIGPNGLHLMERDSSIVLFGTVGLLYIMFLAGLEIDLGDFKKNSSKSIVFGLYTFVIPMVLGTLAGLYLLRFSMPTSVLLASMFASHTLIAYPLISKLGVAKNRAVNITVGGTMITDTLALLVLAVIAGMSTGELSQEFWIRLGVSVVAFGLIVVFVFPPIARWFFKRFEDNISQYIFVLGMVFLASFLAEAAGIEAIIGAFLAGLALNRLIPSTSPLMNRIEFVGNALFIPFFLIGVGMLIDYRAFVQDLDTILVAIVMTVVATVAKFLAAWLSQKTFRFSRAERDVVFGLSNAQAAATLAAVLVGYNIILGETPDGAPIRLLSESVLNGTILMILVTCTIASVMAQRGAQQLALEDSGQEDEAAADPSTDERILIPVNNSETVEELINLGVTIKSSLNKTGLYALNIIPESNPEGVTEKNARKVLKKAVVVGAATDTQVQELLRYDLNTVNGITNVVKENKITDMIIGLHQQKGMSDSFLGNLTEGILTRCNTTTLIYKPAQPLATISRYIIVVPDYAERESGFLYWLLRVWNIGRNTGAKLVFFGSMGTLTYIKEVHAKHPVEAEFHTFTDWNDFLILAREVKENDNLLIVMSRRNYPSYNSQMAKIPSYLNKYFQENNYILVYPMQLGISDESHTSLRNPSVHDSLQDMSKTITQLFKRK</sequence>
<keyword evidence="2" id="KW-0813">Transport</keyword>
<feature type="transmembrane region" description="Helical" evidence="8">
    <location>
        <begin position="42"/>
        <end position="60"/>
    </location>
</feature>
<keyword evidence="11" id="KW-1185">Reference proteome</keyword>
<evidence type="ECO:0000256" key="4">
    <source>
        <dbReference type="ARBA" id="ARBA00022692"/>
    </source>
</evidence>
<evidence type="ECO:0000256" key="8">
    <source>
        <dbReference type="SAM" id="Phobius"/>
    </source>
</evidence>
<evidence type="ECO:0000256" key="3">
    <source>
        <dbReference type="ARBA" id="ARBA00022449"/>
    </source>
</evidence>
<dbReference type="SUPFAM" id="SSF52402">
    <property type="entry name" value="Adenine nucleotide alpha hydrolases-like"/>
    <property type="match status" value="1"/>
</dbReference>
<dbReference type="InterPro" id="IPR038770">
    <property type="entry name" value="Na+/solute_symporter_sf"/>
</dbReference>
<keyword evidence="3" id="KW-0050">Antiport</keyword>
<dbReference type="OrthoDB" id="9793589at2"/>
<evidence type="ECO:0000256" key="6">
    <source>
        <dbReference type="ARBA" id="ARBA00023065"/>
    </source>
</evidence>
<feature type="transmembrane region" description="Helical" evidence="8">
    <location>
        <begin position="97"/>
        <end position="120"/>
    </location>
</feature>
<keyword evidence="4 8" id="KW-0812">Transmembrane</keyword>
<keyword evidence="7 8" id="KW-0472">Membrane</keyword>
<feature type="transmembrane region" description="Helical" evidence="8">
    <location>
        <begin position="274"/>
        <end position="292"/>
    </location>
</feature>
<dbReference type="Gene3D" id="1.20.1530.20">
    <property type="match status" value="1"/>
</dbReference>
<dbReference type="InterPro" id="IPR014729">
    <property type="entry name" value="Rossmann-like_a/b/a_fold"/>
</dbReference>